<comment type="catalytic activity">
    <reaction evidence="4">
        <text>alpha,alpha-trehalose 6-phosphate + H2O = alpha,alpha-trehalose + phosphate</text>
        <dbReference type="Rhea" id="RHEA:23420"/>
        <dbReference type="ChEBI" id="CHEBI:15377"/>
        <dbReference type="ChEBI" id="CHEBI:16551"/>
        <dbReference type="ChEBI" id="CHEBI:43474"/>
        <dbReference type="ChEBI" id="CHEBI:58429"/>
        <dbReference type="EC" id="3.1.3.12"/>
    </reaction>
</comment>
<proteinExistence type="inferred from homology"/>
<evidence type="ECO:0000256" key="3">
    <source>
        <dbReference type="ARBA" id="ARBA00022801"/>
    </source>
</evidence>
<comment type="cofactor">
    <cofactor evidence="4">
        <name>Mg(2+)</name>
        <dbReference type="ChEBI" id="CHEBI:18420"/>
    </cofactor>
</comment>
<dbReference type="Proteomes" id="UP000193900">
    <property type="component" value="Unassembled WGS sequence"/>
</dbReference>
<dbReference type="InterPro" id="IPR023214">
    <property type="entry name" value="HAD_sf"/>
</dbReference>
<dbReference type="NCBIfam" id="TIGR00685">
    <property type="entry name" value="T6PP"/>
    <property type="match status" value="1"/>
</dbReference>
<dbReference type="GO" id="GO:0046872">
    <property type="term" value="F:metal ion binding"/>
    <property type="evidence" value="ECO:0007669"/>
    <property type="project" value="UniProtKB-KW"/>
</dbReference>
<accession>A0A1Y5SFL2</accession>
<organism evidence="5 6">
    <name type="scientific">Roseisalinus antarcticus</name>
    <dbReference type="NCBI Taxonomy" id="254357"/>
    <lineage>
        <taxon>Bacteria</taxon>
        <taxon>Pseudomonadati</taxon>
        <taxon>Pseudomonadota</taxon>
        <taxon>Alphaproteobacteria</taxon>
        <taxon>Rhodobacterales</taxon>
        <taxon>Roseobacteraceae</taxon>
        <taxon>Roseisalinus</taxon>
    </lineage>
</organism>
<keyword evidence="3 4" id="KW-0378">Hydrolase</keyword>
<keyword evidence="4" id="KW-0460">Magnesium</keyword>
<dbReference type="Gene3D" id="3.30.70.1020">
    <property type="entry name" value="Trehalose-6-phosphate phosphatase related protein, domain 2"/>
    <property type="match status" value="1"/>
</dbReference>
<protein>
    <recommendedName>
        <fullName evidence="4">Trehalose 6-phosphate phosphatase</fullName>
        <ecNumber evidence="4">3.1.3.12</ecNumber>
    </recommendedName>
</protein>
<dbReference type="RefSeq" id="WP_234992076.1">
    <property type="nucleotide sequence ID" value="NZ_FWFZ01000006.1"/>
</dbReference>
<dbReference type="InterPro" id="IPR036412">
    <property type="entry name" value="HAD-like_sf"/>
</dbReference>
<dbReference type="UniPathway" id="UPA00299"/>
<dbReference type="GO" id="GO:0004805">
    <property type="term" value="F:trehalose-phosphatase activity"/>
    <property type="evidence" value="ECO:0007669"/>
    <property type="project" value="UniProtKB-EC"/>
</dbReference>
<gene>
    <name evidence="5" type="primary">otsB</name>
    <name evidence="5" type="ORF">ROA7023_01504</name>
</gene>
<comment type="pathway">
    <text evidence="1 4">Glycan biosynthesis; trehalose biosynthesis.</text>
</comment>
<comment type="function">
    <text evidence="4">Removes the phosphate from trehalose 6-phosphate to produce free trehalose.</text>
</comment>
<evidence type="ECO:0000256" key="4">
    <source>
        <dbReference type="RuleBase" id="RU361117"/>
    </source>
</evidence>
<keyword evidence="6" id="KW-1185">Reference proteome</keyword>
<dbReference type="Gene3D" id="3.40.50.1000">
    <property type="entry name" value="HAD superfamily/HAD-like"/>
    <property type="match status" value="1"/>
</dbReference>
<reference evidence="5 6" key="1">
    <citation type="submission" date="2017-03" db="EMBL/GenBank/DDBJ databases">
        <authorList>
            <person name="Afonso C.L."/>
            <person name="Miller P.J."/>
            <person name="Scott M.A."/>
            <person name="Spackman E."/>
            <person name="Goraichik I."/>
            <person name="Dimitrov K.M."/>
            <person name="Suarez D.L."/>
            <person name="Swayne D.E."/>
        </authorList>
    </citation>
    <scope>NUCLEOTIDE SEQUENCE [LARGE SCALE GENOMIC DNA]</scope>
    <source>
        <strain evidence="5 6">CECT 7023</strain>
    </source>
</reference>
<dbReference type="GO" id="GO:0005992">
    <property type="term" value="P:trehalose biosynthetic process"/>
    <property type="evidence" value="ECO:0007669"/>
    <property type="project" value="UniProtKB-UniPathway"/>
</dbReference>
<evidence type="ECO:0000313" key="6">
    <source>
        <dbReference type="Proteomes" id="UP000193900"/>
    </source>
</evidence>
<dbReference type="PANTHER" id="PTHR43768:SF3">
    <property type="entry name" value="TREHALOSE 6-PHOSPHATE PHOSPHATASE"/>
    <property type="match status" value="1"/>
</dbReference>
<evidence type="ECO:0000256" key="2">
    <source>
        <dbReference type="ARBA" id="ARBA00008770"/>
    </source>
</evidence>
<evidence type="ECO:0000256" key="1">
    <source>
        <dbReference type="ARBA" id="ARBA00005199"/>
    </source>
</evidence>
<comment type="similarity">
    <text evidence="2 4">Belongs to the trehalose phosphatase family.</text>
</comment>
<evidence type="ECO:0000313" key="5">
    <source>
        <dbReference type="EMBL" id="SLN39291.1"/>
    </source>
</evidence>
<dbReference type="PANTHER" id="PTHR43768">
    <property type="entry name" value="TREHALOSE 6-PHOSPHATE PHOSPHATASE"/>
    <property type="match status" value="1"/>
</dbReference>
<dbReference type="InterPro" id="IPR003337">
    <property type="entry name" value="Trehalose_PPase"/>
</dbReference>
<dbReference type="NCBIfam" id="TIGR01484">
    <property type="entry name" value="HAD-SF-IIB"/>
    <property type="match status" value="1"/>
</dbReference>
<dbReference type="InterPro" id="IPR044651">
    <property type="entry name" value="OTSB-like"/>
</dbReference>
<dbReference type="Pfam" id="PF02358">
    <property type="entry name" value="Trehalose_PPase"/>
    <property type="match status" value="1"/>
</dbReference>
<dbReference type="InterPro" id="IPR006379">
    <property type="entry name" value="HAD-SF_hydro_IIB"/>
</dbReference>
<dbReference type="EC" id="3.1.3.12" evidence="4"/>
<sequence length="264" mass="28527">MYYEMIGFMAEPHGDGPCEVELPQIDLANSALFLDFDGTLVDIADTPDSVSVPSDLPDLLKTLNEATGGKLVIVTGRPVADVSRFLGGFEGHVIGCHGAEDRVDGEVRRHPLAYSDVVKRLGDMVEAFAATHDGLLAERKPTGVVIHFRQVPEQEPDAYTFLHALEQSHEGFDLHHSKMAYELRPAGISKDASIQRVMESEGFAGRRPIFFGDDVTDEPALAWVSARTDGIAVKVGTGDTSAGFRVHDTASARQALKIWAGLGS</sequence>
<dbReference type="AlphaFoldDB" id="A0A1Y5SFL2"/>
<name>A0A1Y5SFL2_9RHOB</name>
<keyword evidence="4" id="KW-0479">Metal-binding</keyword>
<dbReference type="EMBL" id="FWFZ01000006">
    <property type="protein sequence ID" value="SLN39291.1"/>
    <property type="molecule type" value="Genomic_DNA"/>
</dbReference>
<dbReference type="SUPFAM" id="SSF56784">
    <property type="entry name" value="HAD-like"/>
    <property type="match status" value="1"/>
</dbReference>